<dbReference type="EMBL" id="LUCH01017014">
    <property type="protein sequence ID" value="KAF5395262.1"/>
    <property type="molecule type" value="Genomic_DNA"/>
</dbReference>
<protein>
    <submittedName>
        <fullName evidence="2">Uncharacterized protein</fullName>
    </submittedName>
</protein>
<keyword evidence="3" id="KW-1185">Reference proteome</keyword>
<accession>A0A8J4T761</accession>
<feature type="signal peptide" evidence="1">
    <location>
        <begin position="1"/>
        <end position="18"/>
    </location>
</feature>
<sequence>MFAIVIFAVTETVVVVPASWVTGGKLLKWPRCSTYQCTQYRVKGTKYDGPYQEHIVQTYGIYGRLRILSTNPSETYGEARAHVSEAITGSDGVISDATLLMTYRPKRLT</sequence>
<comment type="caution">
    <text evidence="2">The sequence shown here is derived from an EMBL/GenBank/DDBJ whole genome shotgun (WGS) entry which is preliminary data.</text>
</comment>
<reference evidence="2" key="1">
    <citation type="submission" date="2019-05" db="EMBL/GenBank/DDBJ databases">
        <title>Annotation for the trematode Paragonimus heterotremus.</title>
        <authorList>
            <person name="Choi Y.-J."/>
        </authorList>
    </citation>
    <scope>NUCLEOTIDE SEQUENCE</scope>
    <source>
        <strain evidence="2">LC</strain>
    </source>
</reference>
<feature type="chain" id="PRO_5035280059" evidence="1">
    <location>
        <begin position="19"/>
        <end position="109"/>
    </location>
</feature>
<evidence type="ECO:0000256" key="1">
    <source>
        <dbReference type="SAM" id="SignalP"/>
    </source>
</evidence>
<gene>
    <name evidence="2" type="ORF">PHET_12485</name>
</gene>
<organism evidence="2 3">
    <name type="scientific">Paragonimus heterotremus</name>
    <dbReference type="NCBI Taxonomy" id="100268"/>
    <lineage>
        <taxon>Eukaryota</taxon>
        <taxon>Metazoa</taxon>
        <taxon>Spiralia</taxon>
        <taxon>Lophotrochozoa</taxon>
        <taxon>Platyhelminthes</taxon>
        <taxon>Trematoda</taxon>
        <taxon>Digenea</taxon>
        <taxon>Plagiorchiida</taxon>
        <taxon>Troglotremata</taxon>
        <taxon>Troglotrematidae</taxon>
        <taxon>Paragonimus</taxon>
    </lineage>
</organism>
<evidence type="ECO:0000313" key="3">
    <source>
        <dbReference type="Proteomes" id="UP000748531"/>
    </source>
</evidence>
<evidence type="ECO:0000313" key="2">
    <source>
        <dbReference type="EMBL" id="KAF5395262.1"/>
    </source>
</evidence>
<dbReference type="AlphaFoldDB" id="A0A8J4T761"/>
<proteinExistence type="predicted"/>
<keyword evidence="1" id="KW-0732">Signal</keyword>
<name>A0A8J4T761_9TREM</name>
<dbReference type="OrthoDB" id="6313915at2759"/>
<dbReference type="Proteomes" id="UP000748531">
    <property type="component" value="Unassembled WGS sequence"/>
</dbReference>